<dbReference type="OrthoDB" id="9812555at2"/>
<name>A0A5B8XE06_9RICK</name>
<dbReference type="AlphaFoldDB" id="A0A5B8XE06"/>
<dbReference type="GO" id="GO:0005829">
    <property type="term" value="C:cytosol"/>
    <property type="evidence" value="ECO:0007669"/>
    <property type="project" value="TreeGrafter"/>
</dbReference>
<dbReference type="CDD" id="cd00537">
    <property type="entry name" value="MTHFR"/>
    <property type="match status" value="1"/>
</dbReference>
<dbReference type="GO" id="GO:0009086">
    <property type="term" value="P:methionine biosynthetic process"/>
    <property type="evidence" value="ECO:0007669"/>
    <property type="project" value="TreeGrafter"/>
</dbReference>
<comment type="similarity">
    <text evidence="3 9">Belongs to the methylenetetrahydrofolate reductase family.</text>
</comment>
<dbReference type="EMBL" id="CP029077">
    <property type="protein sequence ID" value="QED23493.1"/>
    <property type="molecule type" value="Genomic_DNA"/>
</dbReference>
<dbReference type="Proteomes" id="UP000321934">
    <property type="component" value="Chromosome"/>
</dbReference>
<protein>
    <recommendedName>
        <fullName evidence="9">Methylenetetrahydrofolate reductase</fullName>
    </recommendedName>
</protein>
<dbReference type="GO" id="GO:0071949">
    <property type="term" value="F:FAD binding"/>
    <property type="evidence" value="ECO:0007669"/>
    <property type="project" value="TreeGrafter"/>
</dbReference>
<evidence type="ECO:0000256" key="2">
    <source>
        <dbReference type="ARBA" id="ARBA00004777"/>
    </source>
</evidence>
<reference evidence="10 11" key="1">
    <citation type="journal article" date="2019" name="ISME J.">
        <title>Deianiraea, an extracellular bacterium associated with the ciliate Paramecium, suggests an alternative scenario for the evolution of Rickettsiales.</title>
        <authorList>
            <person name="Castelli M."/>
            <person name="Sabaneyeva E."/>
            <person name="Lanzoni O."/>
            <person name="Lebedeva N."/>
            <person name="Floriano A.M."/>
            <person name="Gaiarsa S."/>
            <person name="Benken K."/>
            <person name="Modeo L."/>
            <person name="Bandi C."/>
            <person name="Potekhin A."/>
            <person name="Sassera D."/>
            <person name="Petroni G."/>
        </authorList>
    </citation>
    <scope>NUCLEOTIDE SEQUENCE [LARGE SCALE GENOMIC DNA]</scope>
    <source>
        <strain evidence="10">CyL4-1</strain>
    </source>
</reference>
<keyword evidence="6 9" id="KW-0560">Oxidoreductase</keyword>
<dbReference type="Gene3D" id="3.20.20.220">
    <property type="match status" value="1"/>
</dbReference>
<evidence type="ECO:0000256" key="4">
    <source>
        <dbReference type="ARBA" id="ARBA00022630"/>
    </source>
</evidence>
<sequence>MSFESKLISSSSFEFFPPLSESGFSALESKIVTCLSLKSAKFASITYGASSSGQERTIAFVNYFAQKYPALMRKIALHITCTEKTKIEVLQNIKHFYNFGIRQFVIIRGDGNILTNGFQYASELIAAARKEFFDIAIYIAGYPEKDNELQYTKMKIEYGVNACITQVCFDAEKLIDFAKKIKIPIIPGLILPSEKSINFAKKLGVFTCEIPDPKAFLKDQITHLQEGGFSHFHFYTLNNFDDLLFLFYENI</sequence>
<dbReference type="GO" id="GO:0106312">
    <property type="term" value="F:methylenetetrahydrofolate reductase (NADH) activity"/>
    <property type="evidence" value="ECO:0007669"/>
    <property type="project" value="UniProtKB-EC"/>
</dbReference>
<organism evidence="10 11">
    <name type="scientific">Candidatus Deianiraea vastatrix</name>
    <dbReference type="NCBI Taxonomy" id="2163644"/>
    <lineage>
        <taxon>Bacteria</taxon>
        <taxon>Pseudomonadati</taxon>
        <taxon>Pseudomonadota</taxon>
        <taxon>Alphaproteobacteria</taxon>
        <taxon>Rickettsiales</taxon>
        <taxon>Candidatus Deianiraeaceae</taxon>
        <taxon>Candidatus Deianiraea</taxon>
    </lineage>
</organism>
<comment type="cofactor">
    <cofactor evidence="1 9">
        <name>FAD</name>
        <dbReference type="ChEBI" id="CHEBI:57692"/>
    </cofactor>
</comment>
<dbReference type="RefSeq" id="WP_146820762.1">
    <property type="nucleotide sequence ID" value="NZ_CP029077.1"/>
</dbReference>
<keyword evidence="4 9" id="KW-0285">Flavoprotein</keyword>
<evidence type="ECO:0000256" key="6">
    <source>
        <dbReference type="ARBA" id="ARBA00023002"/>
    </source>
</evidence>
<evidence type="ECO:0000256" key="3">
    <source>
        <dbReference type="ARBA" id="ARBA00006743"/>
    </source>
</evidence>
<evidence type="ECO:0000256" key="1">
    <source>
        <dbReference type="ARBA" id="ARBA00001974"/>
    </source>
</evidence>
<accession>A0A5B8XE06</accession>
<dbReference type="Pfam" id="PF02219">
    <property type="entry name" value="MTHFR"/>
    <property type="match status" value="1"/>
</dbReference>
<evidence type="ECO:0000313" key="11">
    <source>
        <dbReference type="Proteomes" id="UP000321934"/>
    </source>
</evidence>
<proteinExistence type="inferred from homology"/>
<dbReference type="PANTHER" id="PTHR45754:SF3">
    <property type="entry name" value="METHYLENETETRAHYDROFOLATE REDUCTASE (NADPH)"/>
    <property type="match status" value="1"/>
</dbReference>
<evidence type="ECO:0000256" key="7">
    <source>
        <dbReference type="ARBA" id="ARBA00034478"/>
    </source>
</evidence>
<keyword evidence="5 9" id="KW-0274">FAD</keyword>
<evidence type="ECO:0000256" key="5">
    <source>
        <dbReference type="ARBA" id="ARBA00022827"/>
    </source>
</evidence>
<dbReference type="PANTHER" id="PTHR45754">
    <property type="entry name" value="METHYLENETETRAHYDROFOLATE REDUCTASE"/>
    <property type="match status" value="1"/>
</dbReference>
<dbReference type="UniPathway" id="UPA00193"/>
<dbReference type="InterPro" id="IPR003171">
    <property type="entry name" value="Mehydrof_redctse-like"/>
</dbReference>
<dbReference type="GO" id="GO:0035999">
    <property type="term" value="P:tetrahydrofolate interconversion"/>
    <property type="evidence" value="ECO:0007669"/>
    <property type="project" value="UniProtKB-UniPathway"/>
</dbReference>
<dbReference type="InterPro" id="IPR029041">
    <property type="entry name" value="FAD-linked_oxidoreductase-like"/>
</dbReference>
<keyword evidence="11" id="KW-1185">Reference proteome</keyword>
<dbReference type="SUPFAM" id="SSF51730">
    <property type="entry name" value="FAD-linked oxidoreductase"/>
    <property type="match status" value="1"/>
</dbReference>
<evidence type="ECO:0000313" key="10">
    <source>
        <dbReference type="EMBL" id="QED23493.1"/>
    </source>
</evidence>
<comment type="catalytic activity">
    <reaction evidence="8">
        <text>(6S)-5-methyl-5,6,7,8-tetrahydrofolate + NAD(+) = (6R)-5,10-methylene-5,6,7,8-tetrahydrofolate + NADH + H(+)</text>
        <dbReference type="Rhea" id="RHEA:19821"/>
        <dbReference type="ChEBI" id="CHEBI:15378"/>
        <dbReference type="ChEBI" id="CHEBI:15636"/>
        <dbReference type="ChEBI" id="CHEBI:18608"/>
        <dbReference type="ChEBI" id="CHEBI:57540"/>
        <dbReference type="ChEBI" id="CHEBI:57945"/>
        <dbReference type="EC" id="1.5.1.54"/>
    </reaction>
    <physiologicalReaction direction="right-to-left" evidence="8">
        <dbReference type="Rhea" id="RHEA:19823"/>
    </physiologicalReaction>
</comment>
<comment type="pathway">
    <text evidence="7">Amino-acid biosynthesis; L-methionine biosynthesis via de novo pathway.</text>
</comment>
<evidence type="ECO:0000256" key="8">
    <source>
        <dbReference type="ARBA" id="ARBA00048628"/>
    </source>
</evidence>
<comment type="pathway">
    <text evidence="2 9">One-carbon metabolism; tetrahydrofolate interconversion.</text>
</comment>
<gene>
    <name evidence="10" type="ORF">Deia_00702</name>
</gene>
<evidence type="ECO:0000256" key="9">
    <source>
        <dbReference type="RuleBase" id="RU003862"/>
    </source>
</evidence>